<sequence>MWRMKFPNMGDKDTKTSYENSSAPGVGDDCDLPTLSAPPRLRGRVYHCFGCKYFSKDKDDVEKHTNEWCREFCQVCKKIRYIMIMDDEKVQILAAHDKKEAQSEEIKV</sequence>
<reference evidence="2" key="1">
    <citation type="submission" date="2013-04" db="EMBL/GenBank/DDBJ databases">
        <authorList>
            <person name="Qu J."/>
            <person name="Murali S.C."/>
            <person name="Bandaranaike D."/>
            <person name="Bellair M."/>
            <person name="Blankenburg K."/>
            <person name="Chao H."/>
            <person name="Dinh H."/>
            <person name="Doddapaneni H."/>
            <person name="Downs B."/>
            <person name="Dugan-Rocha S."/>
            <person name="Elkadiri S."/>
            <person name="Gnanaolivu R.D."/>
            <person name="Hernandez B."/>
            <person name="Javaid M."/>
            <person name="Jayaseelan J.C."/>
            <person name="Lee S."/>
            <person name="Li M."/>
            <person name="Ming W."/>
            <person name="Munidasa M."/>
            <person name="Muniz J."/>
            <person name="Nguyen L."/>
            <person name="Ongeri F."/>
            <person name="Osuji N."/>
            <person name="Pu L.-L."/>
            <person name="Puazo M."/>
            <person name="Qu C."/>
            <person name="Quiroz J."/>
            <person name="Raj R."/>
            <person name="Weissenberger G."/>
            <person name="Xin Y."/>
            <person name="Zou X."/>
            <person name="Han Y."/>
            <person name="Richards S."/>
            <person name="Worley K."/>
            <person name="Muzny D."/>
            <person name="Gibbs R."/>
        </authorList>
    </citation>
    <scope>NUCLEOTIDE SEQUENCE</scope>
    <source>
        <strain evidence="2">Sampled in the wild</strain>
    </source>
</reference>
<organism evidence="2 3">
    <name type="scientific">Ladona fulva</name>
    <name type="common">Scarce chaser dragonfly</name>
    <name type="synonym">Libellula fulva</name>
    <dbReference type="NCBI Taxonomy" id="123851"/>
    <lineage>
        <taxon>Eukaryota</taxon>
        <taxon>Metazoa</taxon>
        <taxon>Ecdysozoa</taxon>
        <taxon>Arthropoda</taxon>
        <taxon>Hexapoda</taxon>
        <taxon>Insecta</taxon>
        <taxon>Pterygota</taxon>
        <taxon>Palaeoptera</taxon>
        <taxon>Odonata</taxon>
        <taxon>Epiprocta</taxon>
        <taxon>Anisoptera</taxon>
        <taxon>Libelluloidea</taxon>
        <taxon>Libellulidae</taxon>
        <taxon>Ladona</taxon>
    </lineage>
</organism>
<keyword evidence="3" id="KW-1185">Reference proteome</keyword>
<gene>
    <name evidence="2" type="ORF">J437_LFUL013641</name>
</gene>
<evidence type="ECO:0000313" key="3">
    <source>
        <dbReference type="Proteomes" id="UP000792457"/>
    </source>
</evidence>
<comment type="caution">
    <text evidence="2">The sequence shown here is derived from an EMBL/GenBank/DDBJ whole genome shotgun (WGS) entry which is preliminary data.</text>
</comment>
<reference evidence="2" key="2">
    <citation type="submission" date="2017-10" db="EMBL/GenBank/DDBJ databases">
        <title>Ladona fulva Genome sequencing and assembly.</title>
        <authorList>
            <person name="Murali S."/>
            <person name="Richards S."/>
            <person name="Bandaranaike D."/>
            <person name="Bellair M."/>
            <person name="Blankenburg K."/>
            <person name="Chao H."/>
            <person name="Dinh H."/>
            <person name="Doddapaneni H."/>
            <person name="Dugan-Rocha S."/>
            <person name="Elkadiri S."/>
            <person name="Gnanaolivu R."/>
            <person name="Hernandez B."/>
            <person name="Skinner E."/>
            <person name="Javaid M."/>
            <person name="Lee S."/>
            <person name="Li M."/>
            <person name="Ming W."/>
            <person name="Munidasa M."/>
            <person name="Muniz J."/>
            <person name="Nguyen L."/>
            <person name="Hughes D."/>
            <person name="Osuji N."/>
            <person name="Pu L.-L."/>
            <person name="Puazo M."/>
            <person name="Qu C."/>
            <person name="Quiroz J."/>
            <person name="Raj R."/>
            <person name="Weissenberger G."/>
            <person name="Xin Y."/>
            <person name="Zou X."/>
            <person name="Han Y."/>
            <person name="Worley K."/>
            <person name="Muzny D."/>
            <person name="Gibbs R."/>
        </authorList>
    </citation>
    <scope>NUCLEOTIDE SEQUENCE</scope>
    <source>
        <strain evidence="2">Sampled in the wild</strain>
    </source>
</reference>
<accession>A0A8K0KJZ0</accession>
<evidence type="ECO:0000256" key="1">
    <source>
        <dbReference type="SAM" id="MobiDB-lite"/>
    </source>
</evidence>
<name>A0A8K0KJZ0_LADFU</name>
<protein>
    <submittedName>
        <fullName evidence="2">Uncharacterized protein</fullName>
    </submittedName>
</protein>
<dbReference type="AlphaFoldDB" id="A0A8K0KJZ0"/>
<evidence type="ECO:0000313" key="2">
    <source>
        <dbReference type="EMBL" id="KAG8235649.1"/>
    </source>
</evidence>
<feature type="region of interest" description="Disordered" evidence="1">
    <location>
        <begin position="1"/>
        <end position="24"/>
    </location>
</feature>
<proteinExistence type="predicted"/>
<dbReference type="EMBL" id="KZ308934">
    <property type="protein sequence ID" value="KAG8235649.1"/>
    <property type="molecule type" value="Genomic_DNA"/>
</dbReference>
<dbReference type="Proteomes" id="UP000792457">
    <property type="component" value="Unassembled WGS sequence"/>
</dbReference>